<reference evidence="1 2" key="1">
    <citation type="journal article" date="2016" name="Nat. Commun.">
        <title>Thousands of microbial genomes shed light on interconnected biogeochemical processes in an aquifer system.</title>
        <authorList>
            <person name="Anantharaman K."/>
            <person name="Brown C.T."/>
            <person name="Hug L.A."/>
            <person name="Sharon I."/>
            <person name="Castelle C.J."/>
            <person name="Probst A.J."/>
            <person name="Thomas B.C."/>
            <person name="Singh A."/>
            <person name="Wilkins M.J."/>
            <person name="Karaoz U."/>
            <person name="Brodie E.L."/>
            <person name="Williams K.H."/>
            <person name="Hubbard S.S."/>
            <person name="Banfield J.F."/>
        </authorList>
    </citation>
    <scope>NUCLEOTIDE SEQUENCE [LARGE SCALE GENOMIC DNA]</scope>
</reference>
<gene>
    <name evidence="1" type="ORF">A2822_01775</name>
</gene>
<proteinExistence type="predicted"/>
<organism evidence="1 2">
    <name type="scientific">Candidatus Staskawiczbacteria bacterium RIFCSPHIGHO2_01_FULL_41_41</name>
    <dbReference type="NCBI Taxonomy" id="1802203"/>
    <lineage>
        <taxon>Bacteria</taxon>
        <taxon>Candidatus Staskawicziibacteriota</taxon>
    </lineage>
</organism>
<accession>A0A1G2HV70</accession>
<comment type="caution">
    <text evidence="1">The sequence shown here is derived from an EMBL/GenBank/DDBJ whole genome shotgun (WGS) entry which is preliminary data.</text>
</comment>
<dbReference type="Proteomes" id="UP000178774">
    <property type="component" value="Unassembled WGS sequence"/>
</dbReference>
<name>A0A1G2HV70_9BACT</name>
<evidence type="ECO:0000313" key="2">
    <source>
        <dbReference type="Proteomes" id="UP000178774"/>
    </source>
</evidence>
<dbReference type="EMBL" id="MHOP01000005">
    <property type="protein sequence ID" value="OGZ66454.1"/>
    <property type="molecule type" value="Genomic_DNA"/>
</dbReference>
<sequence length="76" mass="8300">MLKPCVELGCSGQVDITNIKGVLANLANANPGYWTVIDVCECPLCRRLYWPGGKPVEGNGGKKVFRVHDRNTVKAK</sequence>
<protein>
    <submittedName>
        <fullName evidence="1">Uncharacterized protein</fullName>
    </submittedName>
</protein>
<dbReference type="AlphaFoldDB" id="A0A1G2HV70"/>
<evidence type="ECO:0000313" key="1">
    <source>
        <dbReference type="EMBL" id="OGZ66454.1"/>
    </source>
</evidence>